<evidence type="ECO:0000256" key="5">
    <source>
        <dbReference type="ARBA" id="ARBA00022777"/>
    </source>
</evidence>
<organism evidence="9 10">
    <name type="scientific">Thalassotalea loyana</name>
    <dbReference type="NCBI Taxonomy" id="280483"/>
    <lineage>
        <taxon>Bacteria</taxon>
        <taxon>Pseudomonadati</taxon>
        <taxon>Pseudomonadota</taxon>
        <taxon>Gammaproteobacteria</taxon>
        <taxon>Alteromonadales</taxon>
        <taxon>Colwelliaceae</taxon>
        <taxon>Thalassotalea</taxon>
    </lineage>
</organism>
<dbReference type="Gene3D" id="1.10.287.130">
    <property type="match status" value="1"/>
</dbReference>
<evidence type="ECO:0000256" key="1">
    <source>
        <dbReference type="ARBA" id="ARBA00000085"/>
    </source>
</evidence>
<keyword evidence="4" id="KW-0808">Transferase</keyword>
<dbReference type="InterPro" id="IPR003594">
    <property type="entry name" value="HATPase_dom"/>
</dbReference>
<accession>A0ABQ6HDV0</accession>
<evidence type="ECO:0000256" key="2">
    <source>
        <dbReference type="ARBA" id="ARBA00012438"/>
    </source>
</evidence>
<dbReference type="Gene3D" id="3.30.565.10">
    <property type="entry name" value="Histidine kinase-like ATPase, C-terminal domain"/>
    <property type="match status" value="1"/>
</dbReference>
<name>A0ABQ6HDV0_9GAMM</name>
<keyword evidence="7" id="KW-0472">Membrane</keyword>
<feature type="transmembrane region" description="Helical" evidence="7">
    <location>
        <begin position="138"/>
        <end position="158"/>
    </location>
</feature>
<evidence type="ECO:0000313" key="9">
    <source>
        <dbReference type="EMBL" id="GLX85685.1"/>
    </source>
</evidence>
<keyword evidence="3" id="KW-0597">Phosphoprotein</keyword>
<dbReference type="EMBL" id="BSSV01000003">
    <property type="protein sequence ID" value="GLX85685.1"/>
    <property type="molecule type" value="Genomic_DNA"/>
</dbReference>
<dbReference type="InterPro" id="IPR036890">
    <property type="entry name" value="HATPase_C_sf"/>
</dbReference>
<dbReference type="Gene3D" id="6.10.340.10">
    <property type="match status" value="1"/>
</dbReference>
<evidence type="ECO:0000256" key="3">
    <source>
        <dbReference type="ARBA" id="ARBA00022553"/>
    </source>
</evidence>
<comment type="caution">
    <text evidence="9">The sequence shown here is derived from an EMBL/GenBank/DDBJ whole genome shotgun (WGS) entry which is preliminary data.</text>
</comment>
<dbReference type="InterPro" id="IPR050736">
    <property type="entry name" value="Sensor_HK_Regulatory"/>
</dbReference>
<dbReference type="SMART" id="SM00387">
    <property type="entry name" value="HATPase_c"/>
    <property type="match status" value="1"/>
</dbReference>
<dbReference type="Proteomes" id="UP001157134">
    <property type="component" value="Unassembled WGS sequence"/>
</dbReference>
<evidence type="ECO:0000256" key="4">
    <source>
        <dbReference type="ARBA" id="ARBA00022679"/>
    </source>
</evidence>
<protein>
    <recommendedName>
        <fullName evidence="2">histidine kinase</fullName>
        <ecNumber evidence="2">2.7.13.3</ecNumber>
    </recommendedName>
</protein>
<reference evidence="9 10" key="1">
    <citation type="submission" date="2023-03" db="EMBL/GenBank/DDBJ databases">
        <title>Thalassotalea loyana LMG 22536T draft genome sequence.</title>
        <authorList>
            <person name="Sawabe T."/>
        </authorList>
    </citation>
    <scope>NUCLEOTIDE SEQUENCE [LARGE SCALE GENOMIC DNA]</scope>
    <source>
        <strain evidence="9 10">LMG 22536</strain>
    </source>
</reference>
<dbReference type="InterPro" id="IPR004358">
    <property type="entry name" value="Sig_transdc_His_kin-like_C"/>
</dbReference>
<keyword evidence="7" id="KW-0812">Transmembrane</keyword>
<dbReference type="SMART" id="SM00388">
    <property type="entry name" value="HisKA"/>
    <property type="match status" value="1"/>
</dbReference>
<dbReference type="PROSITE" id="PS50109">
    <property type="entry name" value="HIS_KIN"/>
    <property type="match status" value="1"/>
</dbReference>
<dbReference type="Pfam" id="PF02518">
    <property type="entry name" value="HATPase_c"/>
    <property type="match status" value="1"/>
</dbReference>
<dbReference type="Pfam" id="PF00512">
    <property type="entry name" value="HisKA"/>
    <property type="match status" value="1"/>
</dbReference>
<dbReference type="PRINTS" id="PR00344">
    <property type="entry name" value="BCTRLSENSOR"/>
</dbReference>
<gene>
    <name evidence="9" type="ORF">tloyanaT_19370</name>
</gene>
<dbReference type="SUPFAM" id="SSF47384">
    <property type="entry name" value="Homodimeric domain of signal transducing histidine kinase"/>
    <property type="match status" value="1"/>
</dbReference>
<dbReference type="CDD" id="cd00082">
    <property type="entry name" value="HisKA"/>
    <property type="match status" value="1"/>
</dbReference>
<evidence type="ECO:0000256" key="6">
    <source>
        <dbReference type="ARBA" id="ARBA00023012"/>
    </source>
</evidence>
<feature type="transmembrane region" description="Helical" evidence="7">
    <location>
        <begin position="178"/>
        <end position="198"/>
    </location>
</feature>
<keyword evidence="7" id="KW-1133">Transmembrane helix</keyword>
<comment type="catalytic activity">
    <reaction evidence="1">
        <text>ATP + protein L-histidine = ADP + protein N-phospho-L-histidine.</text>
        <dbReference type="EC" id="2.7.13.3"/>
    </reaction>
</comment>
<evidence type="ECO:0000259" key="8">
    <source>
        <dbReference type="PROSITE" id="PS50109"/>
    </source>
</evidence>
<dbReference type="SUPFAM" id="SSF55874">
    <property type="entry name" value="ATPase domain of HSP90 chaperone/DNA topoisomerase II/histidine kinase"/>
    <property type="match status" value="1"/>
</dbReference>
<dbReference type="CDD" id="cd00075">
    <property type="entry name" value="HATPase"/>
    <property type="match status" value="1"/>
</dbReference>
<keyword evidence="5" id="KW-0418">Kinase</keyword>
<feature type="domain" description="Histidine kinase" evidence="8">
    <location>
        <begin position="272"/>
        <end position="493"/>
    </location>
</feature>
<evidence type="ECO:0000313" key="10">
    <source>
        <dbReference type="Proteomes" id="UP001157134"/>
    </source>
</evidence>
<dbReference type="EC" id="2.7.13.3" evidence="2"/>
<dbReference type="PANTHER" id="PTHR43711:SF1">
    <property type="entry name" value="HISTIDINE KINASE 1"/>
    <property type="match status" value="1"/>
</dbReference>
<proteinExistence type="predicted"/>
<feature type="transmembrane region" description="Helical" evidence="7">
    <location>
        <begin position="6"/>
        <end position="27"/>
    </location>
</feature>
<keyword evidence="10" id="KW-1185">Reference proteome</keyword>
<dbReference type="PANTHER" id="PTHR43711">
    <property type="entry name" value="TWO-COMPONENT HISTIDINE KINASE"/>
    <property type="match status" value="1"/>
</dbReference>
<dbReference type="InterPro" id="IPR036097">
    <property type="entry name" value="HisK_dim/P_sf"/>
</dbReference>
<dbReference type="RefSeq" id="WP_284298019.1">
    <property type="nucleotide sequence ID" value="NZ_BSSV01000003.1"/>
</dbReference>
<evidence type="ECO:0000256" key="7">
    <source>
        <dbReference type="SAM" id="Phobius"/>
    </source>
</evidence>
<keyword evidence="6" id="KW-0902">Two-component regulatory system</keyword>
<dbReference type="InterPro" id="IPR005467">
    <property type="entry name" value="His_kinase_dom"/>
</dbReference>
<sequence length="496" mass="56520">MNLSLYQKLAIVLTCLFLFIASVFYFWGQHLEQKTRFESQQRLHLSLAPSLVRDNPLLQKGVYDYDALKNLFHTLMILGPAFEFYLLDKDGYILTFSADKSLVKRDKVSLKPIDNLIQYRHPLPVYGDDPKHPTRQKIFSATPIFNGSTLMGYLYVIVAGERYVDTFDQVKKESKIEVSLVMLTIGLAAVFILMLWLFRNITSPLRLLNLEMTLVTKQGFNADNISLSQWQPDAKNEVHQLGAIFTTMMAHIEAQFKQLENIDHQRKELLAEISHDLRTPLASLHGYLETLHLKKSQLTKEQEQAFIATSLRNACQLRQLIDQIFELAHLENGHVNIVNERFNLVEVLYDIIDKFALEAKRQNIDLVFSPVEHHIVVISDLNKLERVITNLIDNALRHTPAGGKVELIVKQAENGQYQVSIKDSGIGIKQEELEQIFNARYQASNSIQTVNQKNIGLGLTISQKLIELLGSEISVESELGVGSQFSFCLISGDRLK</sequence>
<dbReference type="InterPro" id="IPR003661">
    <property type="entry name" value="HisK_dim/P_dom"/>
</dbReference>